<dbReference type="Proteomes" id="UP000029868">
    <property type="component" value="Unassembled WGS sequence"/>
</dbReference>
<dbReference type="InterPro" id="IPR029063">
    <property type="entry name" value="SAM-dependent_MTases_sf"/>
</dbReference>
<name>A0A099KT24_COLPS</name>
<comment type="caution">
    <text evidence="1">The sequence shown here is derived from an EMBL/GenBank/DDBJ whole genome shotgun (WGS) entry which is preliminary data.</text>
</comment>
<dbReference type="InterPro" id="IPR016876">
    <property type="entry name" value="UCP028234"/>
</dbReference>
<dbReference type="EMBL" id="JQEC01000021">
    <property type="protein sequence ID" value="KGJ93924.1"/>
    <property type="molecule type" value="Genomic_DNA"/>
</dbReference>
<dbReference type="PIRSF" id="PIRSF028234">
    <property type="entry name" value="UCP028234"/>
    <property type="match status" value="1"/>
</dbReference>
<accession>A0A099KT24</accession>
<dbReference type="RefSeq" id="WP_231562024.1">
    <property type="nucleotide sequence ID" value="NZ_JQEC01000021.1"/>
</dbReference>
<evidence type="ECO:0000313" key="2">
    <source>
        <dbReference type="Proteomes" id="UP000029868"/>
    </source>
</evidence>
<organism evidence="1 2">
    <name type="scientific">Colwellia psychrerythraea</name>
    <name type="common">Vibrio psychroerythus</name>
    <dbReference type="NCBI Taxonomy" id="28229"/>
    <lineage>
        <taxon>Bacteria</taxon>
        <taxon>Pseudomonadati</taxon>
        <taxon>Pseudomonadota</taxon>
        <taxon>Gammaproteobacteria</taxon>
        <taxon>Alteromonadales</taxon>
        <taxon>Colwelliaceae</taxon>
        <taxon>Colwellia</taxon>
    </lineage>
</organism>
<protein>
    <recommendedName>
        <fullName evidence="3">SAM-dependent methyltransferase</fullName>
    </recommendedName>
</protein>
<dbReference type="AlphaFoldDB" id="A0A099KT24"/>
<dbReference type="Gene3D" id="3.40.50.150">
    <property type="entry name" value="Vaccinia Virus protein VP39"/>
    <property type="match status" value="1"/>
</dbReference>
<gene>
    <name evidence="1" type="ORF">GAB14E_2479</name>
</gene>
<dbReference type="PANTHER" id="PTHR38451:SF1">
    <property type="entry name" value="TRNA (ADENINE(22)-N(1))-METHYLTRANSFERASE"/>
    <property type="match status" value="1"/>
</dbReference>
<dbReference type="FunFam" id="3.40.50.150:FF:000442">
    <property type="entry name" value="tRNA (Adenine22-N1)-methyltransferase TrmK"/>
    <property type="match status" value="1"/>
</dbReference>
<sequence length="273" mass="31100">MNISSTVRSKKTIKLGQRLQKIEQMVLAQQYSHIWDCCCDHGLLGAALLSRQVGTDTFDKVAVDNTSNNNSPSNIHFVDIVPELMVELDNKLQRFYPDKHLSPSSAWHTHCIDVTKLPLAQHHGNHLVIIAGVGGDLMIEFIEAIYQQHKNLSIDFLLCPVHHQFPLRNKLIELNFSLKDEVLVAENKRFYEILLVSSTSNKERKIHPVGDEIWRSTSITQAEIAAKYLTKTLNHYQRMQKGFQQSFQTDVQQEKANDLQAIINAYRAVTLSA</sequence>
<dbReference type="PANTHER" id="PTHR38451">
    <property type="entry name" value="TRNA (ADENINE(22)-N(1))-METHYLTRANSFERASE"/>
    <property type="match status" value="1"/>
</dbReference>
<evidence type="ECO:0008006" key="3">
    <source>
        <dbReference type="Google" id="ProtNLM"/>
    </source>
</evidence>
<evidence type="ECO:0000313" key="1">
    <source>
        <dbReference type="EMBL" id="KGJ93924.1"/>
    </source>
</evidence>
<dbReference type="PATRIC" id="fig|28229.3.peg.2101"/>
<dbReference type="Pfam" id="PF12847">
    <property type="entry name" value="Methyltransf_18"/>
    <property type="match status" value="1"/>
</dbReference>
<proteinExistence type="predicted"/>
<reference evidence="1 2" key="1">
    <citation type="submission" date="2014-08" db="EMBL/GenBank/DDBJ databases">
        <title>Genomic and Phenotypic Diversity of Colwellia psychrerythraea strains from Disparate Marine Basins.</title>
        <authorList>
            <person name="Techtmann S.M."/>
            <person name="Stelling S.C."/>
            <person name="Utturkar S.M."/>
            <person name="Alshibli N."/>
            <person name="Harris A."/>
            <person name="Brown S.D."/>
            <person name="Hazen T.C."/>
        </authorList>
    </citation>
    <scope>NUCLEOTIDE SEQUENCE [LARGE SCALE GENOMIC DNA]</scope>
    <source>
        <strain evidence="1 2">GAB14E</strain>
    </source>
</reference>